<gene>
    <name evidence="2" type="ORF">DS742_25870</name>
</gene>
<comment type="caution">
    <text evidence="2">The sequence shown here is derived from an EMBL/GenBank/DDBJ whole genome shotgun (WGS) entry which is preliminary data.</text>
</comment>
<sequence length="172" mass="20084">MRLRPYIPDTDYNYLKQWINTERIHAFWCANRLSYPVTKKAFHSFLKINARTRTENAFTATEDDGKPVGFFCYSIDTENNTGFLKYIIIDNARRGNGYGSQMLALALQYAFQITGAISVQLNVFDENISAKHCYEKAGFSERSTDCHPFIFKNELWNKCNMIIYRNDRSRTV</sequence>
<dbReference type="CDD" id="cd04301">
    <property type="entry name" value="NAT_SF"/>
    <property type="match status" value="1"/>
</dbReference>
<dbReference type="PANTHER" id="PTHR43415:SF3">
    <property type="entry name" value="GNAT-FAMILY ACETYLTRANSFERASE"/>
    <property type="match status" value="1"/>
</dbReference>
<protein>
    <submittedName>
        <fullName evidence="2">GNAT family N-acetyltransferase</fullName>
    </submittedName>
</protein>
<dbReference type="RefSeq" id="WP_117419806.1">
    <property type="nucleotide sequence ID" value="NZ_QOHO01000107.1"/>
</dbReference>
<dbReference type="EMBL" id="QOHO01000107">
    <property type="protein sequence ID" value="RFZ76031.1"/>
    <property type="molecule type" value="Genomic_DNA"/>
</dbReference>
<dbReference type="OrthoDB" id="9795206at2"/>
<dbReference type="Gene3D" id="3.40.630.30">
    <property type="match status" value="1"/>
</dbReference>
<dbReference type="GO" id="GO:0016747">
    <property type="term" value="F:acyltransferase activity, transferring groups other than amino-acyl groups"/>
    <property type="evidence" value="ECO:0007669"/>
    <property type="project" value="InterPro"/>
</dbReference>
<dbReference type="PROSITE" id="PS51186">
    <property type="entry name" value="GNAT"/>
    <property type="match status" value="1"/>
</dbReference>
<name>A0A3E2N563_9FIRM</name>
<proteinExistence type="predicted"/>
<dbReference type="SUPFAM" id="SSF55729">
    <property type="entry name" value="Acyl-CoA N-acyltransferases (Nat)"/>
    <property type="match status" value="1"/>
</dbReference>
<evidence type="ECO:0000259" key="1">
    <source>
        <dbReference type="PROSITE" id="PS51186"/>
    </source>
</evidence>
<dbReference type="PANTHER" id="PTHR43415">
    <property type="entry name" value="SPERMIDINE N(1)-ACETYLTRANSFERASE"/>
    <property type="match status" value="1"/>
</dbReference>
<accession>A0A3E2N563</accession>
<reference evidence="2 3" key="1">
    <citation type="submission" date="2018-07" db="EMBL/GenBank/DDBJ databases">
        <title>New species, Clostridium PI-S10-A1B.</title>
        <authorList>
            <person name="Krishna G."/>
            <person name="Summeta K."/>
            <person name="Shikha S."/>
            <person name="Prabhu P.B."/>
            <person name="Suresh K."/>
        </authorList>
    </citation>
    <scope>NUCLEOTIDE SEQUENCE [LARGE SCALE GENOMIC DNA]</scope>
    <source>
        <strain evidence="2 3">PI-S10-A1B</strain>
    </source>
</reference>
<dbReference type="Proteomes" id="UP000260680">
    <property type="component" value="Unassembled WGS sequence"/>
</dbReference>
<dbReference type="InterPro" id="IPR000182">
    <property type="entry name" value="GNAT_dom"/>
</dbReference>
<dbReference type="Pfam" id="PF00583">
    <property type="entry name" value="Acetyltransf_1"/>
    <property type="match status" value="1"/>
</dbReference>
<dbReference type="AlphaFoldDB" id="A0A3E2N563"/>
<evidence type="ECO:0000313" key="2">
    <source>
        <dbReference type="EMBL" id="RFZ76031.1"/>
    </source>
</evidence>
<organism evidence="2 3">
    <name type="scientific">Lacrimispora amygdalina</name>
    <dbReference type="NCBI Taxonomy" id="253257"/>
    <lineage>
        <taxon>Bacteria</taxon>
        <taxon>Bacillati</taxon>
        <taxon>Bacillota</taxon>
        <taxon>Clostridia</taxon>
        <taxon>Lachnospirales</taxon>
        <taxon>Lachnospiraceae</taxon>
        <taxon>Lacrimispora</taxon>
    </lineage>
</organism>
<feature type="domain" description="N-acetyltransferase" evidence="1">
    <location>
        <begin position="1"/>
        <end position="162"/>
    </location>
</feature>
<dbReference type="InterPro" id="IPR016181">
    <property type="entry name" value="Acyl_CoA_acyltransferase"/>
</dbReference>
<evidence type="ECO:0000313" key="3">
    <source>
        <dbReference type="Proteomes" id="UP000260680"/>
    </source>
</evidence>